<reference evidence="3" key="1">
    <citation type="journal article" date="2019" name="Int. J. Syst. Evol. Microbiol.">
        <title>The Global Catalogue of Microorganisms (GCM) 10K type strain sequencing project: providing services to taxonomists for standard genome sequencing and annotation.</title>
        <authorList>
            <consortium name="The Broad Institute Genomics Platform"/>
            <consortium name="The Broad Institute Genome Sequencing Center for Infectious Disease"/>
            <person name="Wu L."/>
            <person name="Ma J."/>
        </authorList>
    </citation>
    <scope>NUCLEOTIDE SEQUENCE [LARGE SCALE GENOMIC DNA]</scope>
    <source>
        <strain evidence="3">CGMCC 1.8985</strain>
    </source>
</reference>
<evidence type="ECO:0000313" key="2">
    <source>
        <dbReference type="EMBL" id="GGK09268.1"/>
    </source>
</evidence>
<evidence type="ECO:0000313" key="3">
    <source>
        <dbReference type="Proteomes" id="UP000599009"/>
    </source>
</evidence>
<evidence type="ECO:0000259" key="1">
    <source>
        <dbReference type="PROSITE" id="PS51340"/>
    </source>
</evidence>
<keyword evidence="3" id="KW-1185">Reference proteome</keyword>
<dbReference type="EMBL" id="BMME01000001">
    <property type="protein sequence ID" value="GGK09268.1"/>
    <property type="molecule type" value="Genomic_DNA"/>
</dbReference>
<dbReference type="InterPro" id="IPR052353">
    <property type="entry name" value="Benzoxazolinone_Detox_Enz"/>
</dbReference>
<name>A0ABQ2EEH4_9GAMM</name>
<protein>
    <submittedName>
        <fullName evidence="2">MOSC domain-containing protein</fullName>
    </submittedName>
</protein>
<dbReference type="RefSeq" id="WP_132984626.1">
    <property type="nucleotide sequence ID" value="NZ_BMME01000001.1"/>
</dbReference>
<dbReference type="Pfam" id="PF03475">
    <property type="entry name" value="YiiM_3-alpha"/>
    <property type="match status" value="1"/>
</dbReference>
<dbReference type="Proteomes" id="UP000599009">
    <property type="component" value="Unassembled WGS sequence"/>
</dbReference>
<dbReference type="SUPFAM" id="SSF50800">
    <property type="entry name" value="PK beta-barrel domain-like"/>
    <property type="match status" value="1"/>
</dbReference>
<proteinExistence type="predicted"/>
<dbReference type="InterPro" id="IPR011037">
    <property type="entry name" value="Pyrv_Knase-like_insert_dom_sf"/>
</dbReference>
<accession>A0ABQ2EEH4</accession>
<sequence>MSAASDDTGLRVEALLTGVVVPYTRPGSRSGIAKTPRSGPVRIGELGLEGDEQGDTRVHGGVDKAVHHYPFDHYAAWRAELGELPVLAAPGAFGENISTRGLDEGTVCLGDRYALGAAVLEVSQGRQPCWKLNDRFGVPDMARRVQHTGRSGWYYRVLQPGTAQAGDALVLLERPWPAWPLRRLMRLLADRVLDPALLGEALALPLVPSWRTLLTRRLDSSRIEDWTRRIDGPPQH</sequence>
<dbReference type="PANTHER" id="PTHR30212">
    <property type="entry name" value="PROTEIN YIIM"/>
    <property type="match status" value="1"/>
</dbReference>
<dbReference type="Gene3D" id="2.40.33.20">
    <property type="entry name" value="PK beta-barrel domain-like"/>
    <property type="match status" value="1"/>
</dbReference>
<organism evidence="2 3">
    <name type="scientific">Luteimonas terricola</name>
    <dbReference type="NCBI Taxonomy" id="645597"/>
    <lineage>
        <taxon>Bacteria</taxon>
        <taxon>Pseudomonadati</taxon>
        <taxon>Pseudomonadota</taxon>
        <taxon>Gammaproteobacteria</taxon>
        <taxon>Lysobacterales</taxon>
        <taxon>Lysobacteraceae</taxon>
        <taxon>Luteimonas</taxon>
    </lineage>
</organism>
<gene>
    <name evidence="2" type="ORF">GCM10011394_18410</name>
</gene>
<feature type="domain" description="MOSC" evidence="1">
    <location>
        <begin position="35"/>
        <end position="172"/>
    </location>
</feature>
<dbReference type="Pfam" id="PF03473">
    <property type="entry name" value="MOSC"/>
    <property type="match status" value="1"/>
</dbReference>
<dbReference type="InterPro" id="IPR005163">
    <property type="entry name" value="Tri_helical_YiiM-like"/>
</dbReference>
<dbReference type="InterPro" id="IPR005302">
    <property type="entry name" value="MoCF_Sase_C"/>
</dbReference>
<comment type="caution">
    <text evidence="2">The sequence shown here is derived from an EMBL/GenBank/DDBJ whole genome shotgun (WGS) entry which is preliminary data.</text>
</comment>
<dbReference type="PANTHER" id="PTHR30212:SF2">
    <property type="entry name" value="PROTEIN YIIM"/>
    <property type="match status" value="1"/>
</dbReference>
<dbReference type="PROSITE" id="PS51340">
    <property type="entry name" value="MOSC"/>
    <property type="match status" value="1"/>
</dbReference>